<dbReference type="AlphaFoldDB" id="A0A9W8EFK9"/>
<dbReference type="EMBL" id="JANBQB010000004">
    <property type="protein sequence ID" value="KAJ1985116.1"/>
    <property type="molecule type" value="Genomic_DNA"/>
</dbReference>
<gene>
    <name evidence="1" type="ORF">H4R34_000193</name>
</gene>
<dbReference type="Proteomes" id="UP001151582">
    <property type="component" value="Unassembled WGS sequence"/>
</dbReference>
<evidence type="ECO:0008006" key="3">
    <source>
        <dbReference type="Google" id="ProtNLM"/>
    </source>
</evidence>
<evidence type="ECO:0000313" key="1">
    <source>
        <dbReference type="EMBL" id="KAJ1985116.1"/>
    </source>
</evidence>
<sequence length="85" mass="9655">MASNKAQGQREMFTIGDHVMYHPSGNPKKQSKGVIRDIAIQSAFQGQTKPGHPEHWNQEHHRFLVEDDVTGEQCAMKVESIEKKI</sequence>
<reference evidence="1" key="1">
    <citation type="submission" date="2022-07" db="EMBL/GenBank/DDBJ databases">
        <title>Phylogenomic reconstructions and comparative analyses of Kickxellomycotina fungi.</title>
        <authorList>
            <person name="Reynolds N.K."/>
            <person name="Stajich J.E."/>
            <person name="Barry K."/>
            <person name="Grigoriev I.V."/>
            <person name="Crous P."/>
            <person name="Smith M.E."/>
        </authorList>
    </citation>
    <scope>NUCLEOTIDE SEQUENCE</scope>
    <source>
        <strain evidence="1">RSA 567</strain>
    </source>
</reference>
<name>A0A9W8EFK9_9FUNG</name>
<keyword evidence="2" id="KW-1185">Reference proteome</keyword>
<protein>
    <recommendedName>
        <fullName evidence="3">Hypervirulence associated protein TUDOR domain-containing protein</fullName>
    </recommendedName>
</protein>
<accession>A0A9W8EFK9</accession>
<dbReference type="OrthoDB" id="5518301at2759"/>
<comment type="caution">
    <text evidence="1">The sequence shown here is derived from an EMBL/GenBank/DDBJ whole genome shotgun (WGS) entry which is preliminary data.</text>
</comment>
<evidence type="ECO:0000313" key="2">
    <source>
        <dbReference type="Proteomes" id="UP001151582"/>
    </source>
</evidence>
<proteinExistence type="predicted"/>
<organism evidence="1 2">
    <name type="scientific">Dimargaris verticillata</name>
    <dbReference type="NCBI Taxonomy" id="2761393"/>
    <lineage>
        <taxon>Eukaryota</taxon>
        <taxon>Fungi</taxon>
        <taxon>Fungi incertae sedis</taxon>
        <taxon>Zoopagomycota</taxon>
        <taxon>Kickxellomycotina</taxon>
        <taxon>Dimargaritomycetes</taxon>
        <taxon>Dimargaritales</taxon>
        <taxon>Dimargaritaceae</taxon>
        <taxon>Dimargaris</taxon>
    </lineage>
</organism>